<dbReference type="RefSeq" id="WP_162005617.1">
    <property type="nucleotide sequence ID" value="NZ_BKZW01000003.1"/>
</dbReference>
<keyword evidence="1" id="KW-1133">Transmembrane helix</keyword>
<dbReference type="Proteomes" id="UP000326912">
    <property type="component" value="Unassembled WGS sequence"/>
</dbReference>
<evidence type="ECO:0000256" key="1">
    <source>
        <dbReference type="SAM" id="Phobius"/>
    </source>
</evidence>
<keyword evidence="3" id="KW-1185">Reference proteome</keyword>
<proteinExistence type="predicted"/>
<organism evidence="2 3">
    <name type="scientific">Dictyobacter vulcani</name>
    <dbReference type="NCBI Taxonomy" id="2607529"/>
    <lineage>
        <taxon>Bacteria</taxon>
        <taxon>Bacillati</taxon>
        <taxon>Chloroflexota</taxon>
        <taxon>Ktedonobacteria</taxon>
        <taxon>Ktedonobacterales</taxon>
        <taxon>Dictyobacteraceae</taxon>
        <taxon>Dictyobacter</taxon>
    </lineage>
</organism>
<dbReference type="AlphaFoldDB" id="A0A5J4KYE1"/>
<keyword evidence="1" id="KW-0472">Membrane</keyword>
<reference evidence="2 3" key="1">
    <citation type="submission" date="2019-10" db="EMBL/GenBank/DDBJ databases">
        <title>Dictyobacter vulcani sp. nov., within the class Ktedonobacteria, isolated from soil of volcanic Mt. Zao.</title>
        <authorList>
            <person name="Zheng Y."/>
            <person name="Wang C.M."/>
            <person name="Sakai Y."/>
            <person name="Abe K."/>
            <person name="Yokota A."/>
            <person name="Yabe S."/>
        </authorList>
    </citation>
    <scope>NUCLEOTIDE SEQUENCE [LARGE SCALE GENOMIC DNA]</scope>
    <source>
        <strain evidence="2 3">W12</strain>
    </source>
</reference>
<protein>
    <submittedName>
        <fullName evidence="2">Uncharacterized protein</fullName>
    </submittedName>
</protein>
<gene>
    <name evidence="2" type="ORF">KDW_53310</name>
</gene>
<feature type="transmembrane region" description="Helical" evidence="1">
    <location>
        <begin position="9"/>
        <end position="33"/>
    </location>
</feature>
<dbReference type="EMBL" id="BKZW01000003">
    <property type="protein sequence ID" value="GER91169.1"/>
    <property type="molecule type" value="Genomic_DNA"/>
</dbReference>
<accession>A0A5J4KYE1</accession>
<sequence length="50" mass="5528">MIWSIISEILINILIDLLVGVFVKLAMAAFSAISNTLSMQIRSSQLDLAY</sequence>
<evidence type="ECO:0000313" key="3">
    <source>
        <dbReference type="Proteomes" id="UP000326912"/>
    </source>
</evidence>
<comment type="caution">
    <text evidence="2">The sequence shown here is derived from an EMBL/GenBank/DDBJ whole genome shotgun (WGS) entry which is preliminary data.</text>
</comment>
<name>A0A5J4KYE1_9CHLR</name>
<keyword evidence="1" id="KW-0812">Transmembrane</keyword>
<evidence type="ECO:0000313" key="2">
    <source>
        <dbReference type="EMBL" id="GER91169.1"/>
    </source>
</evidence>